<name>A0A8J4Q8E3_9MYCE</name>
<dbReference type="OrthoDB" id="74529at2759"/>
<reference evidence="1" key="1">
    <citation type="submission" date="2020-01" db="EMBL/GenBank/DDBJ databases">
        <title>Development of genomics and gene disruption for Polysphondylium violaceum indicates a role for the polyketide synthase stlB in stalk morphogenesis.</title>
        <authorList>
            <person name="Narita B."/>
            <person name="Kawabe Y."/>
            <person name="Kin K."/>
            <person name="Saito T."/>
            <person name="Gibbs R."/>
            <person name="Kuspa A."/>
            <person name="Muzny D."/>
            <person name="Queller D."/>
            <person name="Richards S."/>
            <person name="Strassman J."/>
            <person name="Sucgang R."/>
            <person name="Worley K."/>
            <person name="Schaap P."/>
        </authorList>
    </citation>
    <scope>NUCLEOTIDE SEQUENCE</scope>
    <source>
        <strain evidence="1">QSvi11</strain>
    </source>
</reference>
<gene>
    <name evidence="1" type="ORF">CYY_002031</name>
</gene>
<dbReference type="InterPro" id="IPR036770">
    <property type="entry name" value="Ankyrin_rpt-contain_sf"/>
</dbReference>
<dbReference type="SUPFAM" id="SSF140860">
    <property type="entry name" value="Pseudo ankyrin repeat-like"/>
    <property type="match status" value="1"/>
</dbReference>
<evidence type="ECO:0000313" key="1">
    <source>
        <dbReference type="EMBL" id="KAF2076661.1"/>
    </source>
</evidence>
<dbReference type="Gene3D" id="1.25.40.20">
    <property type="entry name" value="Ankyrin repeat-containing domain"/>
    <property type="match status" value="1"/>
</dbReference>
<accession>A0A8J4Q8E3</accession>
<dbReference type="InterPro" id="IPR052050">
    <property type="entry name" value="SecEffector_AnkRepeat"/>
</dbReference>
<dbReference type="EMBL" id="AJWJ01000053">
    <property type="protein sequence ID" value="KAF2076661.1"/>
    <property type="molecule type" value="Genomic_DNA"/>
</dbReference>
<organism evidence="1 2">
    <name type="scientific">Polysphondylium violaceum</name>
    <dbReference type="NCBI Taxonomy" id="133409"/>
    <lineage>
        <taxon>Eukaryota</taxon>
        <taxon>Amoebozoa</taxon>
        <taxon>Evosea</taxon>
        <taxon>Eumycetozoa</taxon>
        <taxon>Dictyostelia</taxon>
        <taxon>Dictyosteliales</taxon>
        <taxon>Dictyosteliaceae</taxon>
        <taxon>Polysphondylium</taxon>
    </lineage>
</organism>
<dbReference type="Proteomes" id="UP000695562">
    <property type="component" value="Unassembled WGS sequence"/>
</dbReference>
<dbReference type="AlphaFoldDB" id="A0A8J4Q8E3"/>
<evidence type="ECO:0008006" key="3">
    <source>
        <dbReference type="Google" id="ProtNLM"/>
    </source>
</evidence>
<proteinExistence type="predicted"/>
<dbReference type="PANTHER" id="PTHR46586">
    <property type="entry name" value="ANKYRIN REPEAT-CONTAINING PROTEIN"/>
    <property type="match status" value="1"/>
</dbReference>
<evidence type="ECO:0000313" key="2">
    <source>
        <dbReference type="Proteomes" id="UP000695562"/>
    </source>
</evidence>
<dbReference type="PANTHER" id="PTHR46586:SF3">
    <property type="entry name" value="ANKYRIN REPEAT-CONTAINING PROTEIN"/>
    <property type="match status" value="1"/>
</dbReference>
<protein>
    <recommendedName>
        <fullName evidence="3">Ankyrin repeat-containing protein</fullName>
    </recommendedName>
</protein>
<dbReference type="SUPFAM" id="SSF48403">
    <property type="entry name" value="Ankyrin repeat"/>
    <property type="match status" value="1"/>
</dbReference>
<comment type="caution">
    <text evidence="1">The sequence shown here is derived from an EMBL/GenBank/DDBJ whole genome shotgun (WGS) entry which is preliminary data.</text>
</comment>
<keyword evidence="2" id="KW-1185">Reference proteome</keyword>
<sequence>MNSTVDQLFRFTFSQIVIRRHIFRWVAKLNNPRNINTRSQKYEQINDLKWVIENRHFGLLRDKLKRNEYLYCYPQYLKIIMHIRDLELFKQCFSKYKLYFPLNGWYPQTIKMAVDANNYIVMRYLIQCGFKPCSRSFEQAVKLRNADMVCFLAPLVENLIITDELIDQAIDSCKIEIVERVLELAKNCTVKPKLKLPMDRIRRALSTGKVEILKIFEKETPFDYDDLDSTYFVAASSSLEMFVYLYERYGECLKTKKDAWSFYLITDRVSYECARRGDVDIIKYIYENKLVDSGQLLSRSLSILRFGQIEVFKWIREHFLPANIGPIEKTYICDVRGSLMSLENVRYLYDLGLSISSNCLLQAIRLQPEVFIFLYNHANCSSFNSYSPEMFVYECVKYDNAEVLLYLKQHGSKVVIRPDAWDKSGSNDKCLDVFKLIFQDDPPLESDVGKISTSMNKAAIGGALKVFKYLYEIKKQWPQQSVSEDYQFYESAAMYGHLNILEYLHEQKAPFIGSSAMVSAAQTNRLDLIEYLFEQGHKCTSVVLETAAFYGHLSIIKYFASKIPDFQQLCTDHVLFNAIRESRALVVNYLLTNKQLNQFNHSFEMLSELGNCNITIVEMFHKYKWLKKPDYTQTLSQSMRNGYIEVVQFLTEKLHYDITIDMVQLAISRKNSWILEYLIEILDMHPIRDILKPQKNEKNSNDPFVLYMEDYLTRCFQVKSMFPFSFFGNNNKKSVK</sequence>